<dbReference type="EMBL" id="CP054492">
    <property type="protein sequence ID" value="QOY52471.1"/>
    <property type="molecule type" value="Genomic_DNA"/>
</dbReference>
<sequence>MNILEDKLQNFIEESSWTFAKTYSDTWPHWYIVQEQVDNELFLKLADYIDDNGYKEFFYSKQMTFFDYGKHTYWHMENIINRCLLANTYHRRVVDGRLPKEKN</sequence>
<proteinExistence type="predicted"/>
<organism evidence="1 2">
    <name type="scientific">Candidatus Sulfurimonas baltica</name>
    <dbReference type="NCBI Taxonomy" id="2740404"/>
    <lineage>
        <taxon>Bacteria</taxon>
        <taxon>Pseudomonadati</taxon>
        <taxon>Campylobacterota</taxon>
        <taxon>Epsilonproteobacteria</taxon>
        <taxon>Campylobacterales</taxon>
        <taxon>Sulfurimonadaceae</taxon>
        <taxon>Sulfurimonas</taxon>
    </lineage>
</organism>
<dbReference type="RefSeq" id="WP_194370537.1">
    <property type="nucleotide sequence ID" value="NZ_CP054492.1"/>
</dbReference>
<name>A0A7S7LVZ4_9BACT</name>
<protein>
    <submittedName>
        <fullName evidence="1">Uncharacterized protein</fullName>
    </submittedName>
</protein>
<dbReference type="AlphaFoldDB" id="A0A7S7LVZ4"/>
<gene>
    <name evidence="1" type="ORF">HUE88_01885</name>
</gene>
<evidence type="ECO:0000313" key="2">
    <source>
        <dbReference type="Proteomes" id="UP000593994"/>
    </source>
</evidence>
<evidence type="ECO:0000313" key="1">
    <source>
        <dbReference type="EMBL" id="QOY52471.1"/>
    </source>
</evidence>
<dbReference type="Proteomes" id="UP000593994">
    <property type="component" value="Chromosome"/>
</dbReference>
<reference evidence="1 2" key="1">
    <citation type="submission" date="2020-05" db="EMBL/GenBank/DDBJ databases">
        <title>Sulfurimonas marisnigri, sp. nov., and Sulfurimonas baltica, sp. nov., manganese oxide reducing chemolithoautotrophs of the class Epsilonproteobacteria isolated from the pelagic redoxclines of the Black and Baltic Seas and emended description of the genus Sulfurimonas.</title>
        <authorList>
            <person name="Henkel J.V."/>
            <person name="Laudan C."/>
            <person name="Werner J."/>
            <person name="Neu T."/>
            <person name="Plewe S."/>
            <person name="Sproer C."/>
            <person name="Bunk B."/>
            <person name="Schulz-Vogt H.N."/>
        </authorList>
    </citation>
    <scope>NUCLEOTIDE SEQUENCE [LARGE SCALE GENOMIC DNA]</scope>
    <source>
        <strain evidence="1 2">GD2</strain>
    </source>
</reference>
<accession>A0A7S7LVZ4</accession>
<keyword evidence="2" id="KW-1185">Reference proteome</keyword>
<dbReference type="KEGG" id="sbal:HUE88_01885"/>